<evidence type="ECO:0000313" key="2">
    <source>
        <dbReference type="Proteomes" id="UP000287224"/>
    </source>
</evidence>
<keyword evidence="2" id="KW-1185">Reference proteome</keyword>
<organism evidence="1 2">
    <name type="scientific">Dictyobacter aurantiacus</name>
    <dbReference type="NCBI Taxonomy" id="1936993"/>
    <lineage>
        <taxon>Bacteria</taxon>
        <taxon>Bacillati</taxon>
        <taxon>Chloroflexota</taxon>
        <taxon>Ktedonobacteria</taxon>
        <taxon>Ktedonobacterales</taxon>
        <taxon>Dictyobacteraceae</taxon>
        <taxon>Dictyobacter</taxon>
    </lineage>
</organism>
<dbReference type="RefSeq" id="WP_126601645.1">
    <property type="nucleotide sequence ID" value="NZ_BIFQ01000002.1"/>
</dbReference>
<protein>
    <submittedName>
        <fullName evidence="1">Uncharacterized protein</fullName>
    </submittedName>
</protein>
<dbReference type="Proteomes" id="UP000287224">
    <property type="component" value="Unassembled WGS sequence"/>
</dbReference>
<sequence length="85" mass="9628">MPNYGQPLQDYGPWDGEPVSGWFDIAIWPAGLGENRMPLYVGYIKAATAFQAIEDAMRNYGLCRMPMRVRVLWIGRSAIERFACA</sequence>
<gene>
    <name evidence="1" type="ORF">KDAU_65520</name>
</gene>
<dbReference type="AlphaFoldDB" id="A0A401ZQR9"/>
<name>A0A401ZQR9_9CHLR</name>
<evidence type="ECO:0000313" key="1">
    <source>
        <dbReference type="EMBL" id="GCE09223.1"/>
    </source>
</evidence>
<proteinExistence type="predicted"/>
<comment type="caution">
    <text evidence="1">The sequence shown here is derived from an EMBL/GenBank/DDBJ whole genome shotgun (WGS) entry which is preliminary data.</text>
</comment>
<dbReference type="EMBL" id="BIFQ01000002">
    <property type="protein sequence ID" value="GCE09223.1"/>
    <property type="molecule type" value="Genomic_DNA"/>
</dbReference>
<reference evidence="2" key="1">
    <citation type="submission" date="2018-12" db="EMBL/GenBank/DDBJ databases">
        <title>Tengunoibacter tsumagoiensis gen. nov., sp. nov., Dictyobacter kobayashii sp. nov., D. alpinus sp. nov., and D. joshuensis sp. nov. and description of Dictyobacteraceae fam. nov. within the order Ktedonobacterales isolated from Tengu-no-mugimeshi.</title>
        <authorList>
            <person name="Wang C.M."/>
            <person name="Zheng Y."/>
            <person name="Sakai Y."/>
            <person name="Toyoda A."/>
            <person name="Minakuchi Y."/>
            <person name="Abe K."/>
            <person name="Yokota A."/>
            <person name="Yabe S."/>
        </authorList>
    </citation>
    <scope>NUCLEOTIDE SEQUENCE [LARGE SCALE GENOMIC DNA]</scope>
    <source>
        <strain evidence="2">S-27</strain>
    </source>
</reference>
<accession>A0A401ZQR9</accession>